<dbReference type="PANTHER" id="PTHR30572">
    <property type="entry name" value="MEMBRANE COMPONENT OF TRANSPORTER-RELATED"/>
    <property type="match status" value="1"/>
</dbReference>
<feature type="transmembrane region" description="Helical" evidence="7">
    <location>
        <begin position="326"/>
        <end position="359"/>
    </location>
</feature>
<gene>
    <name evidence="9" type="ORF">AWH51_02260</name>
</gene>
<comment type="caution">
    <text evidence="9">The sequence shown here is derived from an EMBL/GenBank/DDBJ whole genome shotgun (WGS) entry which is preliminary data.</text>
</comment>
<dbReference type="InterPro" id="IPR003838">
    <property type="entry name" value="ABC3_permease_C"/>
</dbReference>
<feature type="domain" description="ABC3 transporter permease C-terminal" evidence="8">
    <location>
        <begin position="59"/>
        <end position="173"/>
    </location>
</feature>
<dbReference type="Pfam" id="PF02687">
    <property type="entry name" value="FtsX"/>
    <property type="match status" value="2"/>
</dbReference>
<feature type="transmembrane region" description="Helical" evidence="7">
    <location>
        <begin position="386"/>
        <end position="407"/>
    </location>
</feature>
<keyword evidence="3 7" id="KW-0812">Transmembrane</keyword>
<feature type="transmembrane region" description="Helical" evidence="7">
    <location>
        <begin position="287"/>
        <end position="306"/>
    </location>
</feature>
<organism evidence="9 10">
    <name type="scientific">Clavibacter tessellarius</name>
    <dbReference type="NCBI Taxonomy" id="31965"/>
    <lineage>
        <taxon>Bacteria</taxon>
        <taxon>Bacillati</taxon>
        <taxon>Actinomycetota</taxon>
        <taxon>Actinomycetes</taxon>
        <taxon>Micrococcales</taxon>
        <taxon>Microbacteriaceae</taxon>
        <taxon>Clavibacter</taxon>
    </lineage>
</organism>
<proteinExistence type="inferred from homology"/>
<evidence type="ECO:0000313" key="9">
    <source>
        <dbReference type="EMBL" id="KZC96543.1"/>
    </source>
</evidence>
<evidence type="ECO:0000256" key="7">
    <source>
        <dbReference type="SAM" id="Phobius"/>
    </source>
</evidence>
<dbReference type="GO" id="GO:0022857">
    <property type="term" value="F:transmembrane transporter activity"/>
    <property type="evidence" value="ECO:0007669"/>
    <property type="project" value="TreeGrafter"/>
</dbReference>
<feature type="transmembrane region" description="Helical" evidence="7">
    <location>
        <begin position="427"/>
        <end position="448"/>
    </location>
</feature>
<feature type="domain" description="ABC3 transporter permease C-terminal" evidence="8">
    <location>
        <begin position="337"/>
        <end position="459"/>
    </location>
</feature>
<keyword evidence="5 7" id="KW-0472">Membrane</keyword>
<feature type="transmembrane region" description="Helical" evidence="7">
    <location>
        <begin position="50"/>
        <end position="81"/>
    </location>
</feature>
<dbReference type="PANTHER" id="PTHR30572:SF4">
    <property type="entry name" value="ABC TRANSPORTER PERMEASE YTRF"/>
    <property type="match status" value="1"/>
</dbReference>
<feature type="transmembrane region" description="Helical" evidence="7">
    <location>
        <begin position="109"/>
        <end position="134"/>
    </location>
</feature>
<comment type="similarity">
    <text evidence="6">Belongs to the ABC-4 integral membrane protein family.</text>
</comment>
<protein>
    <recommendedName>
        <fullName evidence="8">ABC3 transporter permease C-terminal domain-containing protein</fullName>
    </recommendedName>
</protein>
<feature type="transmembrane region" description="Helical" evidence="7">
    <location>
        <begin position="229"/>
        <end position="250"/>
    </location>
</feature>
<feature type="transmembrane region" description="Helical" evidence="7">
    <location>
        <begin position="146"/>
        <end position="170"/>
    </location>
</feature>
<comment type="subcellular location">
    <subcellularLocation>
        <location evidence="1">Cell membrane</location>
        <topology evidence="1">Multi-pass membrane protein</topology>
    </subcellularLocation>
</comment>
<dbReference type="Proteomes" id="UP000076218">
    <property type="component" value="Unassembled WGS sequence"/>
</dbReference>
<evidence type="ECO:0000256" key="1">
    <source>
        <dbReference type="ARBA" id="ARBA00004651"/>
    </source>
</evidence>
<dbReference type="EMBL" id="LQXA01000003">
    <property type="protein sequence ID" value="KZC96543.1"/>
    <property type="molecule type" value="Genomic_DNA"/>
</dbReference>
<dbReference type="STRING" id="31965.AWH51_02260"/>
<evidence type="ECO:0000256" key="3">
    <source>
        <dbReference type="ARBA" id="ARBA00022692"/>
    </source>
</evidence>
<name>A0A154V590_9MICO</name>
<keyword evidence="4 7" id="KW-1133">Transmembrane helix</keyword>
<evidence type="ECO:0000256" key="2">
    <source>
        <dbReference type="ARBA" id="ARBA00022475"/>
    </source>
</evidence>
<dbReference type="AlphaFoldDB" id="A0A154V590"/>
<keyword evidence="2" id="KW-1003">Cell membrane</keyword>
<feature type="transmembrane region" description="Helical" evidence="7">
    <location>
        <begin position="12"/>
        <end position="30"/>
    </location>
</feature>
<dbReference type="InterPro" id="IPR050250">
    <property type="entry name" value="Macrolide_Exporter_MacB"/>
</dbReference>
<evidence type="ECO:0000256" key="6">
    <source>
        <dbReference type="ARBA" id="ARBA00038076"/>
    </source>
</evidence>
<feature type="transmembrane region" description="Helical" evidence="7">
    <location>
        <begin position="202"/>
        <end position="223"/>
    </location>
</feature>
<dbReference type="RefSeq" id="WP_063070164.1">
    <property type="nucleotide sequence ID" value="NZ_LQXA01000003.1"/>
</dbReference>
<evidence type="ECO:0000256" key="5">
    <source>
        <dbReference type="ARBA" id="ARBA00023136"/>
    </source>
</evidence>
<dbReference type="GO" id="GO:0005886">
    <property type="term" value="C:plasma membrane"/>
    <property type="evidence" value="ECO:0007669"/>
    <property type="project" value="UniProtKB-SubCell"/>
</dbReference>
<reference evidence="9 10" key="1">
    <citation type="submission" date="2016-01" db="EMBL/GenBank/DDBJ databases">
        <title>Draft genome sequence of Clavibacter michiganensis subsp. tessellarius DOAB 609.</title>
        <authorList>
            <person name="Tambong J.T."/>
        </authorList>
    </citation>
    <scope>NUCLEOTIDE SEQUENCE [LARGE SCALE GENOMIC DNA]</scope>
    <source>
        <strain evidence="9 10">DOAB 609</strain>
    </source>
</reference>
<evidence type="ECO:0000259" key="8">
    <source>
        <dbReference type="Pfam" id="PF02687"/>
    </source>
</evidence>
<evidence type="ECO:0000313" key="10">
    <source>
        <dbReference type="Proteomes" id="UP000076218"/>
    </source>
</evidence>
<accession>A0A154V590</accession>
<evidence type="ECO:0000256" key="4">
    <source>
        <dbReference type="ARBA" id="ARBA00022989"/>
    </source>
</evidence>
<sequence length="466" mass="47545">MKVSALRGHGPSVLVATLSSAFGTTLLLVVGDLSTMISANGYTGGKDIVIAMLTAVGVVFIAIATFVGAVVTANAFATIIAGRTRTIALLRLIGASASSQRRAVAREGLAVGAVGSVLGVGVGIAATAALLAVATSLRLVPDLPYALVQPAVALPVVAVLLTTWLASWIGSRRVLDVSPMQAVGGAQEMRHEEARRHRGRDAVAVVLLVLGIGLLALGIVKGLEDPIGILPSAAGGLLSFSGFVLGAPVVMPTALRLVGRVLGRGPSGRLAAENAVRYPERSTRTTTGLVIGVALVTMFAVASASVEHAIARHYAHDPESMQAVAPTLVAMVVVFSVLTGFSALIAAIGMMSTLALSVLQRTRELGLLRALGFTTRQLRRMITVESAQLTVTAVLVGLALGTVYGWAGAQSLLASLPSTGGFIEPVVPLWLIAAVTVAATLLTVVASLGAARRVTRISPVAALAVE</sequence>